<dbReference type="PANTHER" id="PTHR43537:SF5">
    <property type="entry name" value="UXU OPERON TRANSCRIPTIONAL REGULATOR"/>
    <property type="match status" value="1"/>
</dbReference>
<keyword evidence="2" id="KW-0238">DNA-binding</keyword>
<keyword evidence="3" id="KW-0804">Transcription</keyword>
<dbReference type="SUPFAM" id="SSF46785">
    <property type="entry name" value="Winged helix' DNA-binding domain"/>
    <property type="match status" value="1"/>
</dbReference>
<dbReference type="Gene3D" id="1.20.120.530">
    <property type="entry name" value="GntR ligand-binding domain-like"/>
    <property type="match status" value="1"/>
</dbReference>
<reference evidence="5 6" key="1">
    <citation type="submission" date="2017-02" db="EMBL/GenBank/DDBJ databases">
        <authorList>
            <person name="Peterson S.W."/>
        </authorList>
    </citation>
    <scope>NUCLEOTIDE SEQUENCE [LARGE SCALE GENOMIC DNA]</scope>
    <source>
        <strain evidence="5 6">M1</strain>
    </source>
</reference>
<dbReference type="OrthoDB" id="162982at2"/>
<organism evidence="5 6">
    <name type="scientific">Maledivibacter halophilus</name>
    <dbReference type="NCBI Taxonomy" id="36842"/>
    <lineage>
        <taxon>Bacteria</taxon>
        <taxon>Bacillati</taxon>
        <taxon>Bacillota</taxon>
        <taxon>Clostridia</taxon>
        <taxon>Peptostreptococcales</taxon>
        <taxon>Caminicellaceae</taxon>
        <taxon>Maledivibacter</taxon>
    </lineage>
</organism>
<sequence length="213" mass="24714">MSTQTDYAYEIIKNRILDGSYKPSENLVEMNIANELKVSRNTTKKALLRLESEGLVVMEPNKGARVKDFTLDEIVDFLMIREVLEGLIFSLVAKSISDEALEKLDEIIVKMEKCVEQSQFVQYSENNLKFHNIIYDLCKNEKAVEMTLLIKTQLRRYNLRTILIPGRSLKTLNEHKNIYKALKNHDSKEAEKAARTHISNLRNTIIDNYDFLI</sequence>
<dbReference type="Pfam" id="PF00392">
    <property type="entry name" value="GntR"/>
    <property type="match status" value="1"/>
</dbReference>
<dbReference type="EMBL" id="FUZT01000001">
    <property type="protein sequence ID" value="SKC36569.1"/>
    <property type="molecule type" value="Genomic_DNA"/>
</dbReference>
<dbReference type="InterPro" id="IPR000524">
    <property type="entry name" value="Tscrpt_reg_HTH_GntR"/>
</dbReference>
<dbReference type="STRING" id="36842.SAMN02194393_00168"/>
<evidence type="ECO:0000259" key="4">
    <source>
        <dbReference type="PROSITE" id="PS50949"/>
    </source>
</evidence>
<evidence type="ECO:0000256" key="2">
    <source>
        <dbReference type="ARBA" id="ARBA00023125"/>
    </source>
</evidence>
<keyword evidence="6" id="KW-1185">Reference proteome</keyword>
<dbReference type="GO" id="GO:0003700">
    <property type="term" value="F:DNA-binding transcription factor activity"/>
    <property type="evidence" value="ECO:0007669"/>
    <property type="project" value="InterPro"/>
</dbReference>
<feature type="domain" description="HTH gntR-type" evidence="4">
    <location>
        <begin position="2"/>
        <end position="69"/>
    </location>
</feature>
<gene>
    <name evidence="5" type="ORF">SAMN02194393_00168</name>
</gene>
<dbReference type="GO" id="GO:0003677">
    <property type="term" value="F:DNA binding"/>
    <property type="evidence" value="ECO:0007669"/>
    <property type="project" value="UniProtKB-KW"/>
</dbReference>
<keyword evidence="1" id="KW-0805">Transcription regulation</keyword>
<dbReference type="AlphaFoldDB" id="A0A1T5IBP4"/>
<protein>
    <submittedName>
        <fullName evidence="5">Transcriptional regulator, GntR family</fullName>
    </submittedName>
</protein>
<evidence type="ECO:0000313" key="5">
    <source>
        <dbReference type="EMBL" id="SKC36569.1"/>
    </source>
</evidence>
<dbReference type="Pfam" id="PF07729">
    <property type="entry name" value="FCD"/>
    <property type="match status" value="1"/>
</dbReference>
<dbReference type="RefSeq" id="WP_079488633.1">
    <property type="nucleotide sequence ID" value="NZ_FUZT01000001.1"/>
</dbReference>
<evidence type="ECO:0000256" key="3">
    <source>
        <dbReference type="ARBA" id="ARBA00023163"/>
    </source>
</evidence>
<dbReference type="PROSITE" id="PS50949">
    <property type="entry name" value="HTH_GNTR"/>
    <property type="match status" value="1"/>
</dbReference>
<dbReference type="Gene3D" id="1.10.10.10">
    <property type="entry name" value="Winged helix-like DNA-binding domain superfamily/Winged helix DNA-binding domain"/>
    <property type="match status" value="1"/>
</dbReference>
<dbReference type="InterPro" id="IPR011711">
    <property type="entry name" value="GntR_C"/>
</dbReference>
<dbReference type="SUPFAM" id="SSF48008">
    <property type="entry name" value="GntR ligand-binding domain-like"/>
    <property type="match status" value="1"/>
</dbReference>
<dbReference type="PANTHER" id="PTHR43537">
    <property type="entry name" value="TRANSCRIPTIONAL REGULATOR, GNTR FAMILY"/>
    <property type="match status" value="1"/>
</dbReference>
<dbReference type="SMART" id="SM00345">
    <property type="entry name" value="HTH_GNTR"/>
    <property type="match status" value="1"/>
</dbReference>
<dbReference type="Proteomes" id="UP000190285">
    <property type="component" value="Unassembled WGS sequence"/>
</dbReference>
<accession>A0A1T5IBP4</accession>
<dbReference type="InterPro" id="IPR008920">
    <property type="entry name" value="TF_FadR/GntR_C"/>
</dbReference>
<dbReference type="SMART" id="SM00895">
    <property type="entry name" value="FCD"/>
    <property type="match status" value="1"/>
</dbReference>
<evidence type="ECO:0000256" key="1">
    <source>
        <dbReference type="ARBA" id="ARBA00023015"/>
    </source>
</evidence>
<name>A0A1T5IBP4_9FIRM</name>
<dbReference type="InterPro" id="IPR036390">
    <property type="entry name" value="WH_DNA-bd_sf"/>
</dbReference>
<dbReference type="CDD" id="cd07377">
    <property type="entry name" value="WHTH_GntR"/>
    <property type="match status" value="1"/>
</dbReference>
<evidence type="ECO:0000313" key="6">
    <source>
        <dbReference type="Proteomes" id="UP000190285"/>
    </source>
</evidence>
<dbReference type="InterPro" id="IPR036388">
    <property type="entry name" value="WH-like_DNA-bd_sf"/>
</dbReference>
<proteinExistence type="predicted"/>